<dbReference type="FunFam" id="3.40.50.10470:FF:000006">
    <property type="entry name" value="Methylthioribose-1-phosphate isomerase"/>
    <property type="match status" value="1"/>
</dbReference>
<comment type="catalytic activity">
    <reaction evidence="3">
        <text>5-(methylsulfanyl)-alpha-D-ribose 1-phosphate = 5-(methylsulfanyl)-D-ribulose 1-phosphate</text>
        <dbReference type="Rhea" id="RHEA:19989"/>
        <dbReference type="ChEBI" id="CHEBI:58533"/>
        <dbReference type="ChEBI" id="CHEBI:58548"/>
        <dbReference type="EC" id="5.3.1.23"/>
    </reaction>
    <physiologicalReaction direction="left-to-right" evidence="3">
        <dbReference type="Rhea" id="RHEA:19990"/>
    </physiologicalReaction>
</comment>
<evidence type="ECO:0000313" key="6">
    <source>
        <dbReference type="EMBL" id="PHZ85387.1"/>
    </source>
</evidence>
<evidence type="ECO:0000313" key="7">
    <source>
        <dbReference type="Proteomes" id="UP000229730"/>
    </source>
</evidence>
<dbReference type="HAMAP" id="MF_01678">
    <property type="entry name" value="Salvage_MtnA"/>
    <property type="match status" value="1"/>
</dbReference>
<dbReference type="Pfam" id="PF01008">
    <property type="entry name" value="IF-2B"/>
    <property type="match status" value="1"/>
</dbReference>
<keyword evidence="5" id="KW-0028">Amino-acid biosynthesis</keyword>
<proteinExistence type="inferred from homology"/>
<dbReference type="GO" id="GO:0046523">
    <property type="term" value="F:S-methyl-5-thioribose-1-phosphate isomerase activity"/>
    <property type="evidence" value="ECO:0007669"/>
    <property type="project" value="UniProtKB-UniRule"/>
</dbReference>
<dbReference type="NCBIfam" id="TIGR00512">
    <property type="entry name" value="salvage_mtnA"/>
    <property type="match status" value="1"/>
</dbReference>
<dbReference type="InterPro" id="IPR037171">
    <property type="entry name" value="NagB/RpiA_transferase-like"/>
</dbReference>
<dbReference type="Gene3D" id="1.20.120.420">
    <property type="entry name" value="translation initiation factor eif-2b, domain 1"/>
    <property type="match status" value="1"/>
</dbReference>
<feature type="binding site" evidence="5">
    <location>
        <position position="199"/>
    </location>
    <ligand>
        <name>substrate</name>
    </ligand>
</feature>
<accession>A0A2G4YSY0</accession>
<gene>
    <name evidence="5 6" type="primary">mtnA</name>
    <name evidence="6" type="ORF">CRD36_08320</name>
</gene>
<dbReference type="Gene3D" id="3.40.50.10470">
    <property type="entry name" value="Translation initiation factor eif-2b, domain 2"/>
    <property type="match status" value="1"/>
</dbReference>
<evidence type="ECO:0000256" key="4">
    <source>
        <dbReference type="ARBA" id="ARBA00058145"/>
    </source>
</evidence>
<feature type="binding site" evidence="5">
    <location>
        <begin position="49"/>
        <end position="51"/>
    </location>
    <ligand>
        <name>substrate</name>
    </ligand>
</feature>
<comment type="function">
    <text evidence="4">Catalyzes the interconversion of methylthioribose-1-phosphate (MTR-1-P) into methylthioribulose-1-phosphate (MTRu-1-P). Also catalyzes the interconversion of 5-deoxyribose 1-phosphate and 5-deoxyribulose 1-phosphate. Part of a bifunctional DHAP-shunt salvage pathway for SAM by-products.</text>
</comment>
<dbReference type="Proteomes" id="UP000229730">
    <property type="component" value="Unassembled WGS sequence"/>
</dbReference>
<sequence length="355" mass="38376">MPAYKSIEWLEDQKALRLLDQTKIPAELKYVTLSRVEDIAAAITDMVVRGAPAIGVTAAYGLAVAAWQEESDLLSATMTRVADADAILRASRPTAVNLCWALDQMHNRVARQQPTSLVAYRAALVDAAHALAREDVEINKAIGHAALDIVPQEATFIHHCNTGGIATVDYGTALGIIRIAHEAGRKVHVYVDETRPRLQGGRLTSWELQQLGISHQIIVDGASGFVMKNKSVDMCVVGCDRVAMNGDVANKIGTYNLALVAKAHGVPFFVAAPISTIDPEMPSGDQIEIEERPASEITEIDGVKVAPEGAEVFNPAFDVTPAHLISGIITEKGIIYPPFDETLKTLFLSNEQDHE</sequence>
<feature type="binding site" evidence="5">
    <location>
        <position position="92"/>
    </location>
    <ligand>
        <name>substrate</name>
    </ligand>
</feature>
<dbReference type="PANTHER" id="PTHR43475:SF1">
    <property type="entry name" value="METHYLTHIORIBOSE-1-PHOSPHATE ISOMERASE"/>
    <property type="match status" value="1"/>
</dbReference>
<feature type="site" description="Transition state stabilizer" evidence="5">
    <location>
        <position position="160"/>
    </location>
</feature>
<dbReference type="FunFam" id="1.20.120.420:FF:000003">
    <property type="entry name" value="Methylthioribose-1-phosphate isomerase"/>
    <property type="match status" value="1"/>
</dbReference>
<feature type="active site" description="Proton donor" evidence="5">
    <location>
        <position position="240"/>
    </location>
</feature>
<dbReference type="GO" id="GO:0019509">
    <property type="term" value="P:L-methionine salvage from methylthioadenosine"/>
    <property type="evidence" value="ECO:0007669"/>
    <property type="project" value="UniProtKB-UniRule"/>
</dbReference>
<keyword evidence="1 5" id="KW-0413">Isomerase</keyword>
<dbReference type="EMBL" id="PDEM01000016">
    <property type="protein sequence ID" value="PHZ85387.1"/>
    <property type="molecule type" value="Genomic_DNA"/>
</dbReference>
<dbReference type="EC" id="5.3.1.23" evidence="5"/>
<comment type="pathway">
    <text evidence="5">Amino-acid biosynthesis; L-methionine biosynthesis via salvage pathway; L-methionine from S-methyl-5-thio-alpha-D-ribose 1-phosphate: step 1/6.</text>
</comment>
<protein>
    <recommendedName>
        <fullName evidence="5">Methylthioribose-1-phosphate isomerase</fullName>
        <shortName evidence="5">M1Pi</shortName>
        <shortName evidence="5">MTR-1-P isomerase</shortName>
        <ecNumber evidence="5">5.3.1.23</ecNumber>
    </recommendedName>
    <alternativeName>
        <fullName evidence="5">S-methyl-5-thioribose-1-phosphate isomerase</fullName>
    </alternativeName>
</protein>
<dbReference type="PANTHER" id="PTHR43475">
    <property type="entry name" value="METHYLTHIORIBOSE-1-PHOSPHATE ISOMERASE"/>
    <property type="match status" value="1"/>
</dbReference>
<dbReference type="UniPathway" id="UPA00904">
    <property type="reaction ID" value="UER00874"/>
</dbReference>
<dbReference type="OrthoDB" id="9803436at2"/>
<keyword evidence="7" id="KW-1185">Reference proteome</keyword>
<dbReference type="InParanoid" id="A0A2G4YSY0"/>
<evidence type="ECO:0000256" key="1">
    <source>
        <dbReference type="ARBA" id="ARBA00023235"/>
    </source>
</evidence>
<dbReference type="SUPFAM" id="SSF100950">
    <property type="entry name" value="NagB/RpiA/CoA transferase-like"/>
    <property type="match status" value="1"/>
</dbReference>
<comment type="caution">
    <text evidence="6">The sequence shown here is derived from an EMBL/GenBank/DDBJ whole genome shotgun (WGS) entry which is preliminary data.</text>
</comment>
<reference evidence="6 7" key="1">
    <citation type="submission" date="2017-10" db="EMBL/GenBank/DDBJ databases">
        <title>Frigbacter circumglobatus gen. nov. sp. nov., isolated from sediment cultured in situ.</title>
        <authorList>
            <person name="Zhao Z."/>
        </authorList>
    </citation>
    <scope>NUCLEOTIDE SEQUENCE [LARGE SCALE GENOMIC DNA]</scope>
    <source>
        <strain evidence="6 7">ZYL</strain>
    </source>
</reference>
<dbReference type="NCBIfam" id="TIGR00524">
    <property type="entry name" value="eIF-2B_rel"/>
    <property type="match status" value="1"/>
</dbReference>
<evidence type="ECO:0000256" key="2">
    <source>
        <dbReference type="ARBA" id="ARBA00050906"/>
    </source>
</evidence>
<dbReference type="RefSeq" id="WP_099472277.1">
    <property type="nucleotide sequence ID" value="NZ_CP041025.1"/>
</dbReference>
<name>A0A2G4YSY0_9PROT</name>
<dbReference type="InterPro" id="IPR005251">
    <property type="entry name" value="IF-M1Pi"/>
</dbReference>
<feature type="binding site" evidence="5">
    <location>
        <begin position="250"/>
        <end position="251"/>
    </location>
    <ligand>
        <name>substrate</name>
    </ligand>
</feature>
<dbReference type="AlphaFoldDB" id="A0A2G4YSY0"/>
<keyword evidence="5" id="KW-0486">Methionine biosynthesis</keyword>
<dbReference type="InterPro" id="IPR042529">
    <property type="entry name" value="IF_2B-like_C"/>
</dbReference>
<comment type="catalytic activity">
    <reaction evidence="2">
        <text>5-deoxy-alpha-D-ribose 1-phosphate = 5-deoxy-D-ribulose 1-phosphate</text>
        <dbReference type="Rhea" id="RHEA:61296"/>
        <dbReference type="ChEBI" id="CHEBI:58749"/>
        <dbReference type="ChEBI" id="CHEBI:144504"/>
    </reaction>
    <physiologicalReaction direction="left-to-right" evidence="2">
        <dbReference type="Rhea" id="RHEA:61297"/>
    </physiologicalReaction>
</comment>
<evidence type="ECO:0000256" key="3">
    <source>
        <dbReference type="ARBA" id="ARBA00051169"/>
    </source>
</evidence>
<comment type="similarity">
    <text evidence="5">Belongs to the EIF-2B alpha/beta/delta subunits family. MtnA subfamily.</text>
</comment>
<dbReference type="InterPro" id="IPR027363">
    <property type="entry name" value="M1Pi_N"/>
</dbReference>
<organism evidence="6 7">
    <name type="scientific">Paremcibacter congregatus</name>
    <dbReference type="NCBI Taxonomy" id="2043170"/>
    <lineage>
        <taxon>Bacteria</taxon>
        <taxon>Pseudomonadati</taxon>
        <taxon>Pseudomonadota</taxon>
        <taxon>Alphaproteobacteria</taxon>
        <taxon>Emcibacterales</taxon>
        <taxon>Emcibacteraceae</taxon>
        <taxon>Paremcibacter</taxon>
    </lineage>
</organism>
<dbReference type="NCBIfam" id="NF004326">
    <property type="entry name" value="PRK05720.1"/>
    <property type="match status" value="1"/>
</dbReference>
<dbReference type="InterPro" id="IPR011559">
    <property type="entry name" value="Initiation_fac_2B_a/b/d"/>
</dbReference>
<dbReference type="InterPro" id="IPR000649">
    <property type="entry name" value="IF-2B-related"/>
</dbReference>
<evidence type="ECO:0000256" key="5">
    <source>
        <dbReference type="HAMAP-Rule" id="MF_01678"/>
    </source>
</evidence>